<dbReference type="EMBL" id="RDQH01000341">
    <property type="protein sequence ID" value="RXH73885.1"/>
    <property type="molecule type" value="Genomic_DNA"/>
</dbReference>
<dbReference type="SMART" id="SM00353">
    <property type="entry name" value="HLH"/>
    <property type="match status" value="1"/>
</dbReference>
<feature type="compositionally biased region" description="Low complexity" evidence="6">
    <location>
        <begin position="13"/>
        <end position="24"/>
    </location>
</feature>
<evidence type="ECO:0000313" key="9">
    <source>
        <dbReference type="Proteomes" id="UP000290289"/>
    </source>
</evidence>
<evidence type="ECO:0000256" key="4">
    <source>
        <dbReference type="ARBA" id="ARBA00023163"/>
    </source>
</evidence>
<proteinExistence type="predicted"/>
<keyword evidence="9" id="KW-1185">Reference proteome</keyword>
<dbReference type="GO" id="GO:0003677">
    <property type="term" value="F:DNA binding"/>
    <property type="evidence" value="ECO:0007669"/>
    <property type="project" value="UniProtKB-KW"/>
</dbReference>
<keyword evidence="5" id="KW-0539">Nucleus</keyword>
<evidence type="ECO:0000256" key="3">
    <source>
        <dbReference type="ARBA" id="ARBA00023125"/>
    </source>
</evidence>
<evidence type="ECO:0000256" key="2">
    <source>
        <dbReference type="ARBA" id="ARBA00023015"/>
    </source>
</evidence>
<dbReference type="InterPro" id="IPR045847">
    <property type="entry name" value="AIG1-like"/>
</dbReference>
<dbReference type="GO" id="GO:0005634">
    <property type="term" value="C:nucleus"/>
    <property type="evidence" value="ECO:0007669"/>
    <property type="project" value="UniProtKB-SubCell"/>
</dbReference>
<reference evidence="8 9" key="1">
    <citation type="submission" date="2018-10" db="EMBL/GenBank/DDBJ databases">
        <title>A high-quality apple genome assembly.</title>
        <authorList>
            <person name="Hu J."/>
        </authorList>
    </citation>
    <scope>NUCLEOTIDE SEQUENCE [LARGE SCALE GENOMIC DNA]</scope>
    <source>
        <strain evidence="9">cv. HFTH1</strain>
        <tissue evidence="8">Young leaf</tissue>
    </source>
</reference>
<dbReference type="GO" id="GO:0046983">
    <property type="term" value="F:protein dimerization activity"/>
    <property type="evidence" value="ECO:0007669"/>
    <property type="project" value="InterPro"/>
</dbReference>
<keyword evidence="2" id="KW-0805">Transcription regulation</keyword>
<dbReference type="PANTHER" id="PTHR45844:SF16">
    <property type="entry name" value="TRANSCRIPTION FACTOR BHLH30-LIKE"/>
    <property type="match status" value="1"/>
</dbReference>
<dbReference type="Proteomes" id="UP000290289">
    <property type="component" value="Chromosome 15"/>
</dbReference>
<evidence type="ECO:0000313" key="8">
    <source>
        <dbReference type="EMBL" id="RXH73885.1"/>
    </source>
</evidence>
<evidence type="ECO:0000259" key="7">
    <source>
        <dbReference type="PROSITE" id="PS50888"/>
    </source>
</evidence>
<dbReference type="CDD" id="cd11455">
    <property type="entry name" value="bHLH_AtAIG1_like"/>
    <property type="match status" value="1"/>
</dbReference>
<dbReference type="AlphaFoldDB" id="A0A498HWF4"/>
<dbReference type="Gene3D" id="4.10.280.10">
    <property type="entry name" value="Helix-loop-helix DNA-binding domain"/>
    <property type="match status" value="1"/>
</dbReference>
<evidence type="ECO:0000256" key="1">
    <source>
        <dbReference type="ARBA" id="ARBA00004123"/>
    </source>
</evidence>
<comment type="subcellular location">
    <subcellularLocation>
        <location evidence="1">Nucleus</location>
    </subcellularLocation>
</comment>
<gene>
    <name evidence="8" type="ORF">DVH24_016707</name>
</gene>
<dbReference type="InterPro" id="IPR011598">
    <property type="entry name" value="bHLH_dom"/>
</dbReference>
<dbReference type="PANTHER" id="PTHR45844">
    <property type="entry name" value="TRANSCRIPTION FACTOR BHLH30"/>
    <property type="match status" value="1"/>
</dbReference>
<keyword evidence="3" id="KW-0238">DNA-binding</keyword>
<protein>
    <recommendedName>
        <fullName evidence="7">BHLH domain-containing protein</fullName>
    </recommendedName>
</protein>
<dbReference type="Pfam" id="PF00010">
    <property type="entry name" value="HLH"/>
    <property type="match status" value="1"/>
</dbReference>
<sequence length="234" mass="25899">MLPFQNYSESERQSWSSQNRNNNNLRDGADSILSSAASATETAKSAEASTSHKEAERRRRQRINAHLSTLRTLLPNTTRTDKASLLAEVVQHVRELRRQADDLARQGRAGSEAWPFPAESDEVTLNYCNGGTKLLKATLSCEDRPGLNRDLVQAIRSVRARAVRAEMMTVGSRTKNVVVMQWAGGGGEEGFRALKRALKAVVENRTSGSRLGKLVSSNNRGRVYGDADEDMSFY</sequence>
<dbReference type="SMR" id="A0A498HWF4"/>
<feature type="region of interest" description="Disordered" evidence="6">
    <location>
        <begin position="1"/>
        <end position="59"/>
    </location>
</feature>
<feature type="domain" description="BHLH" evidence="7">
    <location>
        <begin position="47"/>
        <end position="96"/>
    </location>
</feature>
<dbReference type="InterPro" id="IPR036638">
    <property type="entry name" value="HLH_DNA-bd_sf"/>
</dbReference>
<dbReference type="SUPFAM" id="SSF47459">
    <property type="entry name" value="HLH, helix-loop-helix DNA-binding domain"/>
    <property type="match status" value="1"/>
</dbReference>
<evidence type="ECO:0000256" key="6">
    <source>
        <dbReference type="SAM" id="MobiDB-lite"/>
    </source>
</evidence>
<evidence type="ECO:0000256" key="5">
    <source>
        <dbReference type="ARBA" id="ARBA00023242"/>
    </source>
</evidence>
<dbReference type="STRING" id="3750.A0A498HWF4"/>
<name>A0A498HWF4_MALDO</name>
<accession>A0A498HWF4</accession>
<keyword evidence="4" id="KW-0804">Transcription</keyword>
<dbReference type="GO" id="GO:0003700">
    <property type="term" value="F:DNA-binding transcription factor activity"/>
    <property type="evidence" value="ECO:0007669"/>
    <property type="project" value="InterPro"/>
</dbReference>
<dbReference type="PROSITE" id="PS50888">
    <property type="entry name" value="BHLH"/>
    <property type="match status" value="1"/>
</dbReference>
<comment type="caution">
    <text evidence="8">The sequence shown here is derived from an EMBL/GenBank/DDBJ whole genome shotgun (WGS) entry which is preliminary data.</text>
</comment>
<organism evidence="8 9">
    <name type="scientific">Malus domestica</name>
    <name type="common">Apple</name>
    <name type="synonym">Pyrus malus</name>
    <dbReference type="NCBI Taxonomy" id="3750"/>
    <lineage>
        <taxon>Eukaryota</taxon>
        <taxon>Viridiplantae</taxon>
        <taxon>Streptophyta</taxon>
        <taxon>Embryophyta</taxon>
        <taxon>Tracheophyta</taxon>
        <taxon>Spermatophyta</taxon>
        <taxon>Magnoliopsida</taxon>
        <taxon>eudicotyledons</taxon>
        <taxon>Gunneridae</taxon>
        <taxon>Pentapetalae</taxon>
        <taxon>rosids</taxon>
        <taxon>fabids</taxon>
        <taxon>Rosales</taxon>
        <taxon>Rosaceae</taxon>
        <taxon>Amygdaloideae</taxon>
        <taxon>Maleae</taxon>
        <taxon>Malus</taxon>
    </lineage>
</organism>
<feature type="compositionally biased region" description="Low complexity" evidence="6">
    <location>
        <begin position="34"/>
        <end position="49"/>
    </location>
</feature>